<accession>A0A419S6B4</accession>
<dbReference type="AlphaFoldDB" id="A0A419S6B4"/>
<protein>
    <submittedName>
        <fullName evidence="1">Uncharacterized protein</fullName>
    </submittedName>
</protein>
<dbReference type="Proteomes" id="UP000283433">
    <property type="component" value="Unassembled WGS sequence"/>
</dbReference>
<evidence type="ECO:0000313" key="2">
    <source>
        <dbReference type="Proteomes" id="UP000283433"/>
    </source>
</evidence>
<keyword evidence="2" id="KW-1185">Reference proteome</keyword>
<sequence length="129" mass="14626">MQVSELIAPYEAFLNGQAHTGADKFEELTDMGRFIVAWPDELDLIVPDEPLEYPDFIVKSSETTIGIERTRLINPALKAAFNSAKQLITEAEIILKNRNLDYKRTVNIFINFSKPVINESNHESLESNT</sequence>
<reference evidence="1 2" key="1">
    <citation type="submission" date="2016-07" db="EMBL/GenBank/DDBJ databases">
        <title>Genome of Pelobium manganitolerans.</title>
        <authorList>
            <person name="Wu S."/>
            <person name="Wang G."/>
        </authorList>
    </citation>
    <scope>NUCLEOTIDE SEQUENCE [LARGE SCALE GENOMIC DNA]</scope>
    <source>
        <strain evidence="1 2">YS-25</strain>
    </source>
</reference>
<comment type="caution">
    <text evidence="1">The sequence shown here is derived from an EMBL/GenBank/DDBJ whole genome shotgun (WGS) entry which is preliminary data.</text>
</comment>
<organism evidence="1 2">
    <name type="scientific">Pelobium manganitolerans</name>
    <dbReference type="NCBI Taxonomy" id="1842495"/>
    <lineage>
        <taxon>Bacteria</taxon>
        <taxon>Pseudomonadati</taxon>
        <taxon>Bacteroidota</taxon>
        <taxon>Sphingobacteriia</taxon>
        <taxon>Sphingobacteriales</taxon>
        <taxon>Sphingobacteriaceae</taxon>
        <taxon>Pelobium</taxon>
    </lineage>
</organism>
<proteinExistence type="predicted"/>
<dbReference type="EMBL" id="MBTA01000023">
    <property type="protein sequence ID" value="RKD16246.1"/>
    <property type="molecule type" value="Genomic_DNA"/>
</dbReference>
<gene>
    <name evidence="1" type="ORF">BCY91_05060</name>
</gene>
<name>A0A419S6B4_9SPHI</name>
<evidence type="ECO:0000313" key="1">
    <source>
        <dbReference type="EMBL" id="RKD16246.1"/>
    </source>
</evidence>